<dbReference type="PROSITE" id="PS50942">
    <property type="entry name" value="ENTH"/>
    <property type="match status" value="1"/>
</dbReference>
<keyword evidence="5" id="KW-0175">Coiled coil</keyword>
<organism evidence="9 10">
    <name type="scientific">Dekkera bruxellensis</name>
    <name type="common">Brettanomyces custersii</name>
    <dbReference type="NCBI Taxonomy" id="5007"/>
    <lineage>
        <taxon>Eukaryota</taxon>
        <taxon>Fungi</taxon>
        <taxon>Dikarya</taxon>
        <taxon>Ascomycota</taxon>
        <taxon>Saccharomycotina</taxon>
        <taxon>Pichiomycetes</taxon>
        <taxon>Pichiales</taxon>
        <taxon>Pichiaceae</taxon>
        <taxon>Brettanomyces</taxon>
    </lineage>
</organism>
<dbReference type="GO" id="GO:0080025">
    <property type="term" value="F:phosphatidylinositol-3,5-bisphosphate binding"/>
    <property type="evidence" value="ECO:0007669"/>
    <property type="project" value="TreeGrafter"/>
</dbReference>
<dbReference type="InterPro" id="IPR030224">
    <property type="entry name" value="Sla2_fam"/>
</dbReference>
<dbReference type="SMART" id="SM00307">
    <property type="entry name" value="ILWEQ"/>
    <property type="match status" value="1"/>
</dbReference>
<dbReference type="GO" id="GO:0030136">
    <property type="term" value="C:clathrin-coated vesicle"/>
    <property type="evidence" value="ECO:0007669"/>
    <property type="project" value="TreeGrafter"/>
</dbReference>
<dbReference type="EMBL" id="CP063135">
    <property type="protein sequence ID" value="QOU20130.1"/>
    <property type="molecule type" value="Genomic_DNA"/>
</dbReference>
<accession>A0A871RDE2</accession>
<keyword evidence="3" id="KW-0963">Cytoplasm</keyword>
<dbReference type="InterPro" id="IPR002558">
    <property type="entry name" value="ILWEQ_dom"/>
</dbReference>
<dbReference type="Gene3D" id="1.20.1410.10">
    <property type="entry name" value="I/LWEQ domain"/>
    <property type="match status" value="1"/>
</dbReference>
<dbReference type="GO" id="GO:0035615">
    <property type="term" value="F:clathrin adaptor activity"/>
    <property type="evidence" value="ECO:0007669"/>
    <property type="project" value="TreeGrafter"/>
</dbReference>
<evidence type="ECO:0000256" key="6">
    <source>
        <dbReference type="SAM" id="MobiDB-lite"/>
    </source>
</evidence>
<dbReference type="AlphaFoldDB" id="A0A871RDE2"/>
<dbReference type="Gene3D" id="1.25.40.90">
    <property type="match status" value="1"/>
</dbReference>
<feature type="coiled-coil region" evidence="5">
    <location>
        <begin position="326"/>
        <end position="445"/>
    </location>
</feature>
<reference evidence="9" key="2">
    <citation type="journal article" name="BMC Genomics">
        <title>New genome assemblies reveal patterns of domestication and adaptation across Brettanomyces (Dekkera) species.</title>
        <authorList>
            <person name="Roach M.J."/>
            <person name="Borneman A.R."/>
        </authorList>
    </citation>
    <scope>NUCLEOTIDE SEQUENCE</scope>
    <source>
        <strain evidence="9">UCD 2041</strain>
    </source>
</reference>
<proteinExistence type="inferred from homology"/>
<dbReference type="GO" id="GO:0032051">
    <property type="term" value="F:clathrin light chain binding"/>
    <property type="evidence" value="ECO:0007669"/>
    <property type="project" value="TreeGrafter"/>
</dbReference>
<feature type="compositionally biased region" description="Low complexity" evidence="6">
    <location>
        <begin position="284"/>
        <end position="298"/>
    </location>
</feature>
<dbReference type="SUPFAM" id="SSF109885">
    <property type="entry name" value="I/LWEQ domain"/>
    <property type="match status" value="1"/>
</dbReference>
<sequence length="1046" mass="117527">MLGVSRLGKDIQTSVKKACSSTETAPKRKHVRACIVYTWDRKSSRAFWDSIKMLPIQENEIQIFKALITIHKVCQEGHPSCLAGAYRNIPWIESLGRYRSPDGQSRYERLIHEYSSYLVQKSRFHHDHRGFNGTFEYKEYISLIAVSDPNEGYQNIIDLEDLQDSLDNLGRLVLASASQNRGNECMTSALVPLVAESYGIYKFQISMLRAMYSSSSSPEALEPLKERFDEQHHRLYDFYADCSSIRYLTSLITIPKLPVEPPNLLVGDDDNASGVDSQGVKEMPSVSTSPSIDSSSDSRLAGRSGSVAVQQTGAVANAFDIRQKKYEQQQSEFARQQEERNLAQQRQQQQQQQYWQQQQQLAQQQQEAAQKQLMLDQAQSQAQGKVAELERDLLALRGQHDEDQLMLQSYDQKVQSLENELNNTTNSAQQQIASKDEQLQSLNEQIVYWRKKYESLAKLYTQLRTEHLNLLSKFKKVQQKASSAQEAVERRERLEKDMKAKNVELADLIKERDRARLQLERVKGSQKDSLEKLQLEKGDLEDKLRRRQQDAQKQLEDMQEKFASQLKLTAKSNSKVLDLEDKLREKEMELEAMQQTMDETVNDLAEQQKSKDLKLKETHSRLLSLVDAILKSGVKRIQDSVFMLDSPMEAGNGNASPSYISTLIEKCSNSATEFSNSFNAYLIDGPKGDVVNVIDTITGFATSVSDILMSTKGLTRLTESGDFQDDLIDTARDVAEMAQVFLESLISSNRQGNTIESQTDMVINGNVDLQEILQTLLQLVESLVAPGSQVNLERLSKGQQELEEVVDKEMENASATIDAASRRLKELLKANVSGPSVETIDVQVNNSILGSALAIIDAVKLLINASISSQEEIVNKGRGSHSRSSFYKKNNRWTEGLISAAKAIAYSSNVLIQIADGTLQGNNSNEELIVASREVAASTAQLVAAARVKSDLMSKTESNLEGASKKVNAACRKLVAKVNELITSKNVMDDVDYSKMNVHENKTAEMEQQVEILKLEKALDVARKRLGEIRKFSYKDDQYVIDGSSS</sequence>
<evidence type="ECO:0000256" key="1">
    <source>
        <dbReference type="ARBA" id="ARBA00004496"/>
    </source>
</evidence>
<dbReference type="GO" id="GO:0043325">
    <property type="term" value="F:phosphatidylinositol-3,4-bisphosphate binding"/>
    <property type="evidence" value="ECO:0007669"/>
    <property type="project" value="TreeGrafter"/>
</dbReference>
<dbReference type="InterPro" id="IPR011417">
    <property type="entry name" value="ANTH_dom"/>
</dbReference>
<evidence type="ECO:0000259" key="8">
    <source>
        <dbReference type="PROSITE" id="PS50945"/>
    </source>
</evidence>
<evidence type="ECO:0008006" key="11">
    <source>
        <dbReference type="Google" id="ProtNLM"/>
    </source>
</evidence>
<evidence type="ECO:0000256" key="3">
    <source>
        <dbReference type="ARBA" id="ARBA00022490"/>
    </source>
</evidence>
<feature type="domain" description="I/LWEQ" evidence="8">
    <location>
        <begin position="794"/>
        <end position="1037"/>
    </location>
</feature>
<dbReference type="GeneID" id="64576704"/>
<dbReference type="SUPFAM" id="SSF48464">
    <property type="entry name" value="ENTH/VHS domain"/>
    <property type="match status" value="1"/>
</dbReference>
<dbReference type="GO" id="GO:0007015">
    <property type="term" value="P:actin filament organization"/>
    <property type="evidence" value="ECO:0007669"/>
    <property type="project" value="TreeGrafter"/>
</dbReference>
<evidence type="ECO:0000313" key="10">
    <source>
        <dbReference type="Proteomes" id="UP000663131"/>
    </source>
</evidence>
<dbReference type="GO" id="GO:0006897">
    <property type="term" value="P:endocytosis"/>
    <property type="evidence" value="ECO:0007669"/>
    <property type="project" value="InterPro"/>
</dbReference>
<dbReference type="PANTHER" id="PTHR10407:SF15">
    <property type="entry name" value="HUNTINGTIN INTERACTING PROTEIN 1"/>
    <property type="match status" value="1"/>
</dbReference>
<protein>
    <recommendedName>
        <fullName evidence="11">Cytoskeleton assembly control protein</fullName>
    </recommendedName>
</protein>
<evidence type="ECO:0000259" key="7">
    <source>
        <dbReference type="PROSITE" id="PS50942"/>
    </source>
</evidence>
<dbReference type="OrthoDB" id="10262320at2759"/>
<dbReference type="CDD" id="cd17007">
    <property type="entry name" value="ANTH_N_Sla2p"/>
    <property type="match status" value="1"/>
</dbReference>
<evidence type="ECO:0000256" key="4">
    <source>
        <dbReference type="ARBA" id="ARBA00023203"/>
    </source>
</evidence>
<gene>
    <name evidence="9" type="ORF">BRETT_004781</name>
</gene>
<feature type="coiled-coil region" evidence="5">
    <location>
        <begin position="477"/>
        <end position="610"/>
    </location>
</feature>
<dbReference type="PROSITE" id="PS50945">
    <property type="entry name" value="I_LWEQ"/>
    <property type="match status" value="1"/>
</dbReference>
<name>A0A871RDE2_DEKBR</name>
<dbReference type="GO" id="GO:0030479">
    <property type="term" value="C:actin cortical patch"/>
    <property type="evidence" value="ECO:0007669"/>
    <property type="project" value="TreeGrafter"/>
</dbReference>
<reference evidence="9" key="1">
    <citation type="submission" date="2020-10" db="EMBL/GenBank/DDBJ databases">
        <authorList>
            <person name="Palmer J.M."/>
        </authorList>
    </citation>
    <scope>NUCLEOTIDE SEQUENCE</scope>
    <source>
        <strain evidence="9">UCD 2041</strain>
    </source>
</reference>
<feature type="domain" description="ENTH" evidence="7">
    <location>
        <begin position="3"/>
        <end position="132"/>
    </location>
</feature>
<dbReference type="GO" id="GO:0048268">
    <property type="term" value="P:clathrin coat assembly"/>
    <property type="evidence" value="ECO:0007669"/>
    <property type="project" value="TreeGrafter"/>
</dbReference>
<dbReference type="InterPro" id="IPR013809">
    <property type="entry name" value="ENTH"/>
</dbReference>
<dbReference type="InterPro" id="IPR008942">
    <property type="entry name" value="ENTH_VHS"/>
</dbReference>
<dbReference type="Pfam" id="PF01608">
    <property type="entry name" value="I_LWEQ"/>
    <property type="match status" value="1"/>
</dbReference>
<dbReference type="Pfam" id="PF07651">
    <property type="entry name" value="ANTH"/>
    <property type="match status" value="1"/>
</dbReference>
<feature type="coiled-coil region" evidence="5">
    <location>
        <begin position="792"/>
        <end position="830"/>
    </location>
</feature>
<comment type="similarity">
    <text evidence="2">Belongs to the SLA2 family.</text>
</comment>
<evidence type="ECO:0000256" key="5">
    <source>
        <dbReference type="SAM" id="Coils"/>
    </source>
</evidence>
<dbReference type="RefSeq" id="XP_041136623.1">
    <property type="nucleotide sequence ID" value="XM_041283271.1"/>
</dbReference>
<evidence type="ECO:0000313" key="9">
    <source>
        <dbReference type="EMBL" id="QOU20130.1"/>
    </source>
</evidence>
<dbReference type="PANTHER" id="PTHR10407">
    <property type="entry name" value="HUNTINGTIN INTERACTING PROTEIN 1"/>
    <property type="match status" value="1"/>
</dbReference>
<dbReference type="KEGG" id="bbrx:BRETT_004781"/>
<dbReference type="InterPro" id="IPR035964">
    <property type="entry name" value="I/LWEQ_dom_sf"/>
</dbReference>
<dbReference type="Proteomes" id="UP000663131">
    <property type="component" value="Chromosome 7"/>
</dbReference>
<evidence type="ECO:0000256" key="2">
    <source>
        <dbReference type="ARBA" id="ARBA00010135"/>
    </source>
</evidence>
<dbReference type="SMART" id="SM00273">
    <property type="entry name" value="ENTH"/>
    <property type="match status" value="1"/>
</dbReference>
<dbReference type="GO" id="GO:0051015">
    <property type="term" value="F:actin filament binding"/>
    <property type="evidence" value="ECO:0007669"/>
    <property type="project" value="TreeGrafter"/>
</dbReference>
<keyword evidence="4" id="KW-0009">Actin-binding</keyword>
<comment type="subcellular location">
    <subcellularLocation>
        <location evidence="1">Cytoplasm</location>
    </subcellularLocation>
</comment>
<feature type="region of interest" description="Disordered" evidence="6">
    <location>
        <begin position="265"/>
        <end position="305"/>
    </location>
</feature>